<dbReference type="GO" id="GO:0016829">
    <property type="term" value="F:lyase activity"/>
    <property type="evidence" value="ECO:0007669"/>
    <property type="project" value="UniProtKB-KW"/>
</dbReference>
<feature type="binding site" evidence="4">
    <location>
        <position position="100"/>
    </location>
    <ligand>
        <name>substrate</name>
    </ligand>
</feature>
<comment type="subcellular location">
    <subcellularLocation>
        <location evidence="4">Cytoplasm</location>
    </subcellularLocation>
</comment>
<evidence type="ECO:0000256" key="2">
    <source>
        <dbReference type="ARBA" id="ARBA00022688"/>
    </source>
</evidence>
<sequence>MLPLRLAQVRSWLLDEGSLTSSLIAASNGDFEVCRLQQSWRIPMPSERRALNMATRQLALVREVTLLCHQQPWVFARSVIPAATLDGPLRHLRRLNQQSLGALIFRHPKLGRSPFQLALLAGNHTYIPAQLQQRESAWARRSCFRLHNKSLLVSEVFLQPFCRWQQQSLQQSG</sequence>
<dbReference type="PANTHER" id="PTHR38683:SF1">
    <property type="entry name" value="CHORISMATE PYRUVATE-LYASE"/>
    <property type="match status" value="1"/>
</dbReference>
<keyword evidence="2 4" id="KW-0831">Ubiquinone biosynthesis</keyword>
<keyword evidence="3 4" id="KW-0456">Lyase</keyword>
<comment type="caution">
    <text evidence="4">Lacks conserved residue(s) required for the propagation of feature annotation.</text>
</comment>
<evidence type="ECO:0000313" key="5">
    <source>
        <dbReference type="EMBL" id="MCX2980006.1"/>
    </source>
</evidence>
<proteinExistence type="inferred from homology"/>
<dbReference type="HAMAP" id="MF_01632">
    <property type="entry name" value="UbiC"/>
    <property type="match status" value="1"/>
</dbReference>
<dbReference type="EMBL" id="SHNN01000001">
    <property type="protein sequence ID" value="MCX2980006.1"/>
    <property type="molecule type" value="Genomic_DNA"/>
</dbReference>
<organism evidence="5 6">
    <name type="scientific">Candidatus Litorirhabdus singularis</name>
    <dbReference type="NCBI Taxonomy" id="2518993"/>
    <lineage>
        <taxon>Bacteria</taxon>
        <taxon>Pseudomonadati</taxon>
        <taxon>Pseudomonadota</taxon>
        <taxon>Gammaproteobacteria</taxon>
        <taxon>Cellvibrionales</taxon>
        <taxon>Halieaceae</taxon>
        <taxon>Candidatus Litorirhabdus</taxon>
    </lineage>
</organism>
<feature type="binding site" evidence="4">
    <location>
        <position position="155"/>
    </location>
    <ligand>
        <name>substrate</name>
    </ligand>
</feature>
<gene>
    <name evidence="4" type="primary">ubiC</name>
    <name evidence="5" type="ORF">EYC98_03905</name>
</gene>
<dbReference type="InterPro" id="IPR007440">
    <property type="entry name" value="Chorismate--pyruvate_lyase"/>
</dbReference>
<comment type="similarity">
    <text evidence="4">Belongs to the UbiC family.</text>
</comment>
<name>A0ABT3TCJ8_9GAMM</name>
<dbReference type="SUPFAM" id="SSF64288">
    <property type="entry name" value="Chorismate lyase-like"/>
    <property type="match status" value="1"/>
</dbReference>
<evidence type="ECO:0000256" key="4">
    <source>
        <dbReference type="HAMAP-Rule" id="MF_01632"/>
    </source>
</evidence>
<dbReference type="PANTHER" id="PTHR38683">
    <property type="entry name" value="CHORISMATE PYRUVATE-LYASE"/>
    <property type="match status" value="1"/>
</dbReference>
<keyword evidence="1 4" id="KW-0963">Cytoplasm</keyword>
<dbReference type="InterPro" id="IPR028978">
    <property type="entry name" value="Chorismate_lyase_/UTRA_dom_sf"/>
</dbReference>
<dbReference type="Proteomes" id="UP001143362">
    <property type="component" value="Unassembled WGS sequence"/>
</dbReference>
<evidence type="ECO:0000256" key="1">
    <source>
        <dbReference type="ARBA" id="ARBA00022490"/>
    </source>
</evidence>
<keyword evidence="6" id="KW-1185">Reference proteome</keyword>
<evidence type="ECO:0000313" key="6">
    <source>
        <dbReference type="Proteomes" id="UP001143362"/>
    </source>
</evidence>
<protein>
    <recommendedName>
        <fullName evidence="4">Probable chorismate pyruvate-lyase</fullName>
        <shortName evidence="4">CL</shortName>
        <shortName evidence="4">CPL</shortName>
        <ecNumber evidence="4">4.1.3.40</ecNumber>
    </recommendedName>
</protein>
<comment type="catalytic activity">
    <reaction evidence="4">
        <text>chorismate = 4-hydroxybenzoate + pyruvate</text>
        <dbReference type="Rhea" id="RHEA:16505"/>
        <dbReference type="ChEBI" id="CHEBI:15361"/>
        <dbReference type="ChEBI" id="CHEBI:17879"/>
        <dbReference type="ChEBI" id="CHEBI:29748"/>
        <dbReference type="EC" id="4.1.3.40"/>
    </reaction>
</comment>
<feature type="binding site" evidence="4">
    <location>
        <position position="62"/>
    </location>
    <ligand>
        <name>substrate</name>
    </ligand>
</feature>
<dbReference type="EC" id="4.1.3.40" evidence="4"/>
<reference evidence="5" key="1">
    <citation type="submission" date="2019-02" db="EMBL/GenBank/DDBJ databases">
        <authorList>
            <person name="Li S.-H."/>
        </authorList>
    </citation>
    <scope>NUCLEOTIDE SEQUENCE</scope>
    <source>
        <strain evidence="5">IMCC14734</strain>
    </source>
</reference>
<comment type="function">
    <text evidence="4">Removes the pyruvyl group from chorismate, with concomitant aromatization of the ring, to provide 4-hydroxybenzoate (4HB) for the ubiquinone pathway.</text>
</comment>
<evidence type="ECO:0000256" key="3">
    <source>
        <dbReference type="ARBA" id="ARBA00023239"/>
    </source>
</evidence>
<comment type="caution">
    <text evidence="5">The sequence shown here is derived from an EMBL/GenBank/DDBJ whole genome shotgun (WGS) entry which is preliminary data.</text>
</comment>
<accession>A0ABT3TCJ8</accession>
<dbReference type="Gene3D" id="3.40.1410.10">
    <property type="entry name" value="Chorismate lyase-like"/>
    <property type="match status" value="1"/>
</dbReference>
<keyword evidence="4" id="KW-0670">Pyruvate</keyword>
<dbReference type="Pfam" id="PF04345">
    <property type="entry name" value="Chor_lyase"/>
    <property type="match status" value="1"/>
</dbReference>
<comment type="pathway">
    <text evidence="4">Cofactor biosynthesis; ubiquinone biosynthesis.</text>
</comment>